<gene>
    <name evidence="2" type="ORF">HKW66_Vig0084430</name>
</gene>
<keyword evidence="1" id="KW-0472">Membrane</keyword>
<protein>
    <submittedName>
        <fullName evidence="2">Uncharacterized protein</fullName>
    </submittedName>
</protein>
<feature type="transmembrane region" description="Helical" evidence="1">
    <location>
        <begin position="254"/>
        <end position="271"/>
    </location>
</feature>
<evidence type="ECO:0000313" key="3">
    <source>
        <dbReference type="Proteomes" id="UP000743370"/>
    </source>
</evidence>
<proteinExistence type="predicted"/>
<evidence type="ECO:0000256" key="1">
    <source>
        <dbReference type="SAM" id="Phobius"/>
    </source>
</evidence>
<organism evidence="2 3">
    <name type="scientific">Phaseolus angularis</name>
    <name type="common">Azuki bean</name>
    <name type="synonym">Vigna angularis</name>
    <dbReference type="NCBI Taxonomy" id="3914"/>
    <lineage>
        <taxon>Eukaryota</taxon>
        <taxon>Viridiplantae</taxon>
        <taxon>Streptophyta</taxon>
        <taxon>Embryophyta</taxon>
        <taxon>Tracheophyta</taxon>
        <taxon>Spermatophyta</taxon>
        <taxon>Magnoliopsida</taxon>
        <taxon>eudicotyledons</taxon>
        <taxon>Gunneridae</taxon>
        <taxon>Pentapetalae</taxon>
        <taxon>rosids</taxon>
        <taxon>fabids</taxon>
        <taxon>Fabales</taxon>
        <taxon>Fabaceae</taxon>
        <taxon>Papilionoideae</taxon>
        <taxon>50 kb inversion clade</taxon>
        <taxon>NPAAA clade</taxon>
        <taxon>indigoferoid/millettioid clade</taxon>
        <taxon>Phaseoleae</taxon>
        <taxon>Vigna</taxon>
    </lineage>
</organism>
<comment type="caution">
    <text evidence="2">The sequence shown here is derived from an EMBL/GenBank/DDBJ whole genome shotgun (WGS) entry which is preliminary data.</text>
</comment>
<keyword evidence="1" id="KW-1133">Transmembrane helix</keyword>
<keyword evidence="1" id="KW-0812">Transmembrane</keyword>
<feature type="transmembrane region" description="Helical" evidence="1">
    <location>
        <begin position="229"/>
        <end position="248"/>
    </location>
</feature>
<dbReference type="Proteomes" id="UP000743370">
    <property type="component" value="Unassembled WGS sequence"/>
</dbReference>
<evidence type="ECO:0000313" key="2">
    <source>
        <dbReference type="EMBL" id="KAG2399075.1"/>
    </source>
</evidence>
<dbReference type="InterPro" id="IPR053258">
    <property type="entry name" value="Ca-permeable_cation_channel"/>
</dbReference>
<reference evidence="2 3" key="1">
    <citation type="submission" date="2020-05" db="EMBL/GenBank/DDBJ databases">
        <title>Vigna angularis (adzuki bean) Var. LongXiaoDou No. 4 denovo assembly.</title>
        <authorList>
            <person name="Xiang H."/>
        </authorList>
    </citation>
    <scope>NUCLEOTIDE SEQUENCE [LARGE SCALE GENOMIC DNA]</scope>
    <source>
        <tissue evidence="2">Leaf</tissue>
    </source>
</reference>
<dbReference type="AlphaFoldDB" id="A0A8T0KMB2"/>
<dbReference type="PANTHER" id="PTHR34115">
    <property type="entry name" value="PROTEIN, PUTATIVE-RELATED"/>
    <property type="match status" value="1"/>
</dbReference>
<sequence length="315" mass="35802">MTHTGNTVFFLQVKTSLFSNLFTFPSVTMKNKGYTILMAELASIGIKYGGSDTNPFQHSTPTSIGIKYGGLNNNPFQHSTPTVLLFLTAACSHVLASTAQTNWPTIFIFNFSGVIGCEALMWILIAPEVLWWYIINVPLLLLSFYFNYNHINELIPDTTLLLVTLCFNYNQIKELIRCRTHRPNRVSRIKYGGLNTNPFQHSTPTVLLFLTAACSHVLASTAQTNRPTIFIFNVSGVVGCEALLWILIAPEFLWWYIINVPPLLLSFYFNYNHINELIRAILLLVTLCSKYNQIKEFIRGMTHHPNRVSRTRLCV</sequence>
<feature type="transmembrane region" description="Helical" evidence="1">
    <location>
        <begin position="130"/>
        <end position="148"/>
    </location>
</feature>
<dbReference type="PANTHER" id="PTHR34115:SF17">
    <property type="entry name" value="PROTEIN, PUTATIVE-RELATED"/>
    <property type="match status" value="1"/>
</dbReference>
<feature type="transmembrane region" description="Helical" evidence="1">
    <location>
        <begin position="103"/>
        <end position="124"/>
    </location>
</feature>
<dbReference type="EMBL" id="JABFOF010000004">
    <property type="protein sequence ID" value="KAG2399075.1"/>
    <property type="molecule type" value="Genomic_DNA"/>
</dbReference>
<name>A0A8T0KMB2_PHAAN</name>
<accession>A0A8T0KMB2</accession>